<protein>
    <submittedName>
        <fullName evidence="1">Uncharacterized protein</fullName>
    </submittedName>
</protein>
<accession>A0ACB7ST32</accession>
<evidence type="ECO:0000313" key="2">
    <source>
        <dbReference type="Proteomes" id="UP000821845"/>
    </source>
</evidence>
<organism evidence="1 2">
    <name type="scientific">Hyalomma asiaticum</name>
    <name type="common">Tick</name>
    <dbReference type="NCBI Taxonomy" id="266040"/>
    <lineage>
        <taxon>Eukaryota</taxon>
        <taxon>Metazoa</taxon>
        <taxon>Ecdysozoa</taxon>
        <taxon>Arthropoda</taxon>
        <taxon>Chelicerata</taxon>
        <taxon>Arachnida</taxon>
        <taxon>Acari</taxon>
        <taxon>Parasitiformes</taxon>
        <taxon>Ixodida</taxon>
        <taxon>Ixodoidea</taxon>
        <taxon>Ixodidae</taxon>
        <taxon>Hyalomminae</taxon>
        <taxon>Hyalomma</taxon>
    </lineage>
</organism>
<comment type="caution">
    <text evidence="1">The sequence shown here is derived from an EMBL/GenBank/DDBJ whole genome shotgun (WGS) entry which is preliminary data.</text>
</comment>
<sequence>MAGVALLAVLLLVASSTSAAGSTDVLRQNVSLNVDLTGVRLLPDDGRRRRLVVVRRRRRKDEDDDRRVHGIASSDDYTSWETVANDKFVRGNLLDSLASLPFEDDVMSPDGSFDSSEHLDRHLSFLRKRRQGPNLAGPPWLLGPPAGPGDILDYRSSTHFITATHRSPSVISFQPLIR</sequence>
<name>A0ACB7ST32_HYAAI</name>
<dbReference type="Proteomes" id="UP000821845">
    <property type="component" value="Chromosome 3"/>
</dbReference>
<keyword evidence="2" id="KW-1185">Reference proteome</keyword>
<reference evidence="1" key="1">
    <citation type="submission" date="2020-05" db="EMBL/GenBank/DDBJ databases">
        <title>Large-scale comparative analyses of tick genomes elucidate their genetic diversity and vector capacities.</title>
        <authorList>
            <person name="Jia N."/>
            <person name="Wang J."/>
            <person name="Shi W."/>
            <person name="Du L."/>
            <person name="Sun Y."/>
            <person name="Zhan W."/>
            <person name="Jiang J."/>
            <person name="Wang Q."/>
            <person name="Zhang B."/>
            <person name="Ji P."/>
            <person name="Sakyi L.B."/>
            <person name="Cui X."/>
            <person name="Yuan T."/>
            <person name="Jiang B."/>
            <person name="Yang W."/>
            <person name="Lam T.T.-Y."/>
            <person name="Chang Q."/>
            <person name="Ding S."/>
            <person name="Wang X."/>
            <person name="Zhu J."/>
            <person name="Ruan X."/>
            <person name="Zhao L."/>
            <person name="Wei J."/>
            <person name="Que T."/>
            <person name="Du C."/>
            <person name="Cheng J."/>
            <person name="Dai P."/>
            <person name="Han X."/>
            <person name="Huang E."/>
            <person name="Gao Y."/>
            <person name="Liu J."/>
            <person name="Shao H."/>
            <person name="Ye R."/>
            <person name="Li L."/>
            <person name="Wei W."/>
            <person name="Wang X."/>
            <person name="Wang C."/>
            <person name="Yang T."/>
            <person name="Huo Q."/>
            <person name="Li W."/>
            <person name="Guo W."/>
            <person name="Chen H."/>
            <person name="Zhou L."/>
            <person name="Ni X."/>
            <person name="Tian J."/>
            <person name="Zhou Y."/>
            <person name="Sheng Y."/>
            <person name="Liu T."/>
            <person name="Pan Y."/>
            <person name="Xia L."/>
            <person name="Li J."/>
            <person name="Zhao F."/>
            <person name="Cao W."/>
        </authorList>
    </citation>
    <scope>NUCLEOTIDE SEQUENCE</scope>
    <source>
        <strain evidence="1">Hyas-2018</strain>
    </source>
</reference>
<proteinExistence type="predicted"/>
<evidence type="ECO:0000313" key="1">
    <source>
        <dbReference type="EMBL" id="KAH6937079.1"/>
    </source>
</evidence>
<gene>
    <name evidence="1" type="ORF">HPB50_025515</name>
</gene>
<dbReference type="EMBL" id="CM023483">
    <property type="protein sequence ID" value="KAH6937079.1"/>
    <property type="molecule type" value="Genomic_DNA"/>
</dbReference>